<evidence type="ECO:0000313" key="4">
    <source>
        <dbReference type="EMBL" id="OLP86186.1"/>
    </source>
</evidence>
<comment type="similarity">
    <text evidence="1">Belongs to the TUB family.</text>
</comment>
<gene>
    <name evidence="4" type="ORF">AK812_SmicGene32731</name>
</gene>
<dbReference type="Pfam" id="PF01167">
    <property type="entry name" value="Tub"/>
    <property type="match status" value="2"/>
</dbReference>
<dbReference type="InterPro" id="IPR000007">
    <property type="entry name" value="Tubby_C"/>
</dbReference>
<reference evidence="4 5" key="1">
    <citation type="submission" date="2016-02" db="EMBL/GenBank/DDBJ databases">
        <title>Genome analysis of coral dinoflagellate symbionts highlights evolutionary adaptations to a symbiotic lifestyle.</title>
        <authorList>
            <person name="Aranda M."/>
            <person name="Li Y."/>
            <person name="Liew Y.J."/>
            <person name="Baumgarten S."/>
            <person name="Simakov O."/>
            <person name="Wilson M."/>
            <person name="Piel J."/>
            <person name="Ashoor H."/>
            <person name="Bougouffa S."/>
            <person name="Bajic V.B."/>
            <person name="Ryu T."/>
            <person name="Ravasi T."/>
            <person name="Bayer T."/>
            <person name="Micklem G."/>
            <person name="Kim H."/>
            <person name="Bhak J."/>
            <person name="Lajeunesse T.C."/>
            <person name="Voolstra C.R."/>
        </authorList>
    </citation>
    <scope>NUCLEOTIDE SEQUENCE [LARGE SCALE GENOMIC DNA]</scope>
    <source>
        <strain evidence="4 5">CCMP2467</strain>
    </source>
</reference>
<keyword evidence="5" id="KW-1185">Reference proteome</keyword>
<evidence type="ECO:0000256" key="1">
    <source>
        <dbReference type="ARBA" id="ARBA00007129"/>
    </source>
</evidence>
<dbReference type="EMBL" id="LSRX01000930">
    <property type="protein sequence ID" value="OLP86186.1"/>
    <property type="molecule type" value="Genomic_DNA"/>
</dbReference>
<protein>
    <submittedName>
        <fullName evidence="4">Protein king tubby 2</fullName>
    </submittedName>
</protein>
<proteinExistence type="inferred from homology"/>
<comment type="caution">
    <text evidence="4">The sequence shown here is derived from an EMBL/GenBank/DDBJ whole genome shotgun (WGS) entry which is preliminary data.</text>
</comment>
<dbReference type="InterPro" id="IPR025659">
    <property type="entry name" value="Tubby-like_C"/>
</dbReference>
<feature type="region of interest" description="Disordered" evidence="2">
    <location>
        <begin position="20"/>
        <end position="39"/>
    </location>
</feature>
<organism evidence="4 5">
    <name type="scientific">Symbiodinium microadriaticum</name>
    <name type="common">Dinoflagellate</name>
    <name type="synonym">Zooxanthella microadriatica</name>
    <dbReference type="NCBI Taxonomy" id="2951"/>
    <lineage>
        <taxon>Eukaryota</taxon>
        <taxon>Sar</taxon>
        <taxon>Alveolata</taxon>
        <taxon>Dinophyceae</taxon>
        <taxon>Suessiales</taxon>
        <taxon>Symbiodiniaceae</taxon>
        <taxon>Symbiodinium</taxon>
    </lineage>
</organism>
<dbReference type="AlphaFoldDB" id="A0A1Q9CTD6"/>
<dbReference type="PANTHER" id="PTHR16517:SF7">
    <property type="entry name" value="PROTEIN KING TUBBY"/>
    <property type="match status" value="1"/>
</dbReference>
<feature type="domain" description="Tubby C-terminal" evidence="3">
    <location>
        <begin position="308"/>
        <end position="433"/>
    </location>
</feature>
<dbReference type="PRINTS" id="PR01573">
    <property type="entry name" value="SUPERTUBBY"/>
</dbReference>
<dbReference type="Gene3D" id="3.20.90.10">
    <property type="entry name" value="Tubby Protein, Chain A"/>
    <property type="match status" value="1"/>
</dbReference>
<evidence type="ECO:0000313" key="5">
    <source>
        <dbReference type="Proteomes" id="UP000186817"/>
    </source>
</evidence>
<dbReference type="SUPFAM" id="SSF54518">
    <property type="entry name" value="Tubby C-terminal domain-like"/>
    <property type="match status" value="1"/>
</dbReference>
<feature type="domain" description="Tubby C-terminal" evidence="3">
    <location>
        <begin position="442"/>
        <end position="517"/>
    </location>
</feature>
<name>A0A1Q9CTD6_SYMMI</name>
<accession>A0A1Q9CTD6</accession>
<dbReference type="Proteomes" id="UP000186817">
    <property type="component" value="Unassembled WGS sequence"/>
</dbReference>
<dbReference type="PANTHER" id="PTHR16517">
    <property type="entry name" value="TUBBY-RELATED"/>
    <property type="match status" value="1"/>
</dbReference>
<feature type="region of interest" description="Disordered" evidence="2">
    <location>
        <begin position="759"/>
        <end position="787"/>
    </location>
</feature>
<evidence type="ECO:0000256" key="2">
    <source>
        <dbReference type="SAM" id="MobiDB-lite"/>
    </source>
</evidence>
<sequence>MLHGPGGGYAVAAQLADDEEARPAFPRLGDPQPPGGSVGKVLLKIHQRRNDEPQLSYEVRNSADGQEIPMNVCATTVASWMEEDMVRRSPWLTQGLAAPEGTVLTRSLAGEDDFEEAFAPIGEPVASHSVASVSCKIFAPRSLELSLPSQGAGQKLLSPASLLQCLDFAAPVGTMTVQSAVAAAKMVGTQLFTILLWAVVLELGEVIEACRELVLQDTDPTMVALVLAVGHAIGDDVLLRHAYWRIREELCGPTGVPEEWLQGANPVRLLKGGYLAHRTICKTPLKVLSKALEEDIAAKHRQWLTSTDCYTLCQVRRVRSEDGGYPHFYELRLDHSDEILMTAQREDEQSPCRIYAHKAAGPEKSEHCQEYIGSVVPNFWGTLFTLYDSGADVEELMKRGEWLRGLPLRPRKTIVKIGYETNVFGDSPRRVSVEYVQNSERPKMENLKPRWDKKLNSYALPFFGRVKKASAKNFQLVVNADPNTIYLMFGKVSKDVFCLDFRGPIAPLEAFAIAAAALAKKRAVSCSQSTCSYSQWHQSFVVDKTPNSELQVNRGSTVVVVKYFEMSILLTVEALAAVVFAAVTPTWGPRRISKENGIRQLMYGWRMLPSYAILLCKDVAFAQLAVLGEVVRTCDRGLDWNALAPVRRLRRNACSSEAGYVWTPHAEAVPASKLWRLRIQLEETSWVGRVKEKAAKRPVNSAATGLVGAAFVVSLFVTMLLPTVGSPSDDATLAPRLVLLFCCTEAFLTVGSDIRSSVIHPDFSTPEDSSQQPDASPHESESKAQNDNPVADLLQALLTLLLCGVASEASSQQQEIFQASAGRE</sequence>
<evidence type="ECO:0000259" key="3">
    <source>
        <dbReference type="Pfam" id="PF01167"/>
    </source>
</evidence>
<dbReference type="OrthoDB" id="8775810at2759"/>